<gene>
    <name evidence="2" type="ORF">CBRE1094_LOCUS26141</name>
</gene>
<reference evidence="2" key="1">
    <citation type="submission" date="2021-01" db="EMBL/GenBank/DDBJ databases">
        <authorList>
            <person name="Corre E."/>
            <person name="Pelletier E."/>
            <person name="Niang G."/>
            <person name="Scheremetjew M."/>
            <person name="Finn R."/>
            <person name="Kale V."/>
            <person name="Holt S."/>
            <person name="Cochrane G."/>
            <person name="Meng A."/>
            <person name="Brown T."/>
            <person name="Cohen L."/>
        </authorList>
    </citation>
    <scope>NUCLEOTIDE SEQUENCE</scope>
    <source>
        <strain evidence="2">UTEX LB 985</strain>
    </source>
</reference>
<feature type="region of interest" description="Disordered" evidence="1">
    <location>
        <begin position="75"/>
        <end position="124"/>
    </location>
</feature>
<dbReference type="EMBL" id="HBGU01048018">
    <property type="protein sequence ID" value="CAD9486444.1"/>
    <property type="molecule type" value="Transcribed_RNA"/>
</dbReference>
<sequence length="124" mass="12664">MGSPCVGNTLLEQRVREERYFLGYDKAGALSEHANIRDFMHRTALAIVETALEAAEPTGQAASSAIEAERIASRQSLAAATNSSGSVPTPAPAPATATDSGAAAATEIDAGGEGSSTGERGEMR</sequence>
<feature type="compositionally biased region" description="Low complexity" evidence="1">
    <location>
        <begin position="83"/>
        <end position="106"/>
    </location>
</feature>
<evidence type="ECO:0000256" key="1">
    <source>
        <dbReference type="SAM" id="MobiDB-lite"/>
    </source>
</evidence>
<dbReference type="AlphaFoldDB" id="A0A7S2HC54"/>
<accession>A0A7S2HC54</accession>
<proteinExistence type="predicted"/>
<name>A0A7S2HC54_9EUKA</name>
<protein>
    <submittedName>
        <fullName evidence="2">Uncharacterized protein</fullName>
    </submittedName>
</protein>
<organism evidence="2">
    <name type="scientific">Haptolina brevifila</name>
    <dbReference type="NCBI Taxonomy" id="156173"/>
    <lineage>
        <taxon>Eukaryota</taxon>
        <taxon>Haptista</taxon>
        <taxon>Haptophyta</taxon>
        <taxon>Prymnesiophyceae</taxon>
        <taxon>Prymnesiales</taxon>
        <taxon>Prymnesiaceae</taxon>
        <taxon>Haptolina</taxon>
    </lineage>
</organism>
<evidence type="ECO:0000313" key="2">
    <source>
        <dbReference type="EMBL" id="CAD9486444.1"/>
    </source>
</evidence>